<sequence length="60" mass="7170">MKTPSWRIIRKFRAAHTAKYDHDLDRICAALREKQAKSNRRVVTRGPRLPRQEIDAQHYI</sequence>
<organism evidence="2">
    <name type="scientific">Candidatus Kentrum sp. FM</name>
    <dbReference type="NCBI Taxonomy" id="2126340"/>
    <lineage>
        <taxon>Bacteria</taxon>
        <taxon>Pseudomonadati</taxon>
        <taxon>Pseudomonadota</taxon>
        <taxon>Gammaproteobacteria</taxon>
        <taxon>Candidatus Kentrum</taxon>
    </lineage>
</organism>
<evidence type="ECO:0000313" key="2">
    <source>
        <dbReference type="EMBL" id="VFK18930.1"/>
    </source>
</evidence>
<accession>A0A450WPJ0</accession>
<gene>
    <name evidence="2" type="ORF">BECKFM1743B_GA0114221_105843</name>
</gene>
<dbReference type="EMBL" id="CAADFL010000584">
    <property type="protein sequence ID" value="VFK18930.1"/>
    <property type="molecule type" value="Genomic_DNA"/>
</dbReference>
<proteinExistence type="predicted"/>
<reference evidence="2" key="1">
    <citation type="submission" date="2019-02" db="EMBL/GenBank/DDBJ databases">
        <authorList>
            <person name="Gruber-Vodicka R. H."/>
            <person name="Seah K. B. B."/>
        </authorList>
    </citation>
    <scope>NUCLEOTIDE SEQUENCE</scope>
    <source>
        <strain evidence="2">BECK_BZ164</strain>
    </source>
</reference>
<dbReference type="AlphaFoldDB" id="A0A450WPJ0"/>
<evidence type="ECO:0000256" key="1">
    <source>
        <dbReference type="SAM" id="MobiDB-lite"/>
    </source>
</evidence>
<feature type="region of interest" description="Disordered" evidence="1">
    <location>
        <begin position="39"/>
        <end position="60"/>
    </location>
</feature>
<name>A0A450WPJ0_9GAMM</name>
<feature type="compositionally biased region" description="Basic and acidic residues" evidence="1">
    <location>
        <begin position="50"/>
        <end position="60"/>
    </location>
</feature>
<protein>
    <submittedName>
        <fullName evidence="2">Uncharacterized protein</fullName>
    </submittedName>
</protein>